<dbReference type="Gene3D" id="3.40.50.2300">
    <property type="match status" value="2"/>
</dbReference>
<keyword evidence="5" id="KW-0378">Hydrolase</keyword>
<dbReference type="FunFam" id="3.40.50.2300:FF:000182">
    <property type="entry name" value="RNA polymerase II subunit A"/>
    <property type="match status" value="1"/>
</dbReference>
<evidence type="ECO:0000256" key="6">
    <source>
        <dbReference type="ARBA" id="ARBA00022912"/>
    </source>
</evidence>
<dbReference type="Proteomes" id="UP001233271">
    <property type="component" value="Chromosome 1"/>
</dbReference>
<evidence type="ECO:0000256" key="9">
    <source>
        <dbReference type="ARBA" id="ARBA00048336"/>
    </source>
</evidence>
<evidence type="ECO:0000256" key="1">
    <source>
        <dbReference type="ARBA" id="ARBA00004123"/>
    </source>
</evidence>
<evidence type="ECO:0000256" key="5">
    <source>
        <dbReference type="ARBA" id="ARBA00022801"/>
    </source>
</evidence>
<dbReference type="GeneID" id="85492427"/>
<reference evidence="11" key="1">
    <citation type="journal article" date="2023" name="BMC Genomics">
        <title>Chromosome-level genome assemblies of Cutaneotrichosporon spp. (Trichosporonales, Basidiomycota) reveal imbalanced evolution between nucleotide sequences and chromosome synteny.</title>
        <authorList>
            <person name="Kobayashi Y."/>
            <person name="Kayamori A."/>
            <person name="Aoki K."/>
            <person name="Shiwa Y."/>
            <person name="Matsutani M."/>
            <person name="Fujita N."/>
            <person name="Sugita T."/>
            <person name="Iwasaki W."/>
            <person name="Tanaka N."/>
            <person name="Takashima M."/>
        </authorList>
    </citation>
    <scope>NUCLEOTIDE SEQUENCE</scope>
    <source>
        <strain evidence="11">HIS019</strain>
    </source>
</reference>
<sequence length="351" mass="38184">MDPRRRDPRLRGAYGPSGGQGGYSGQPPNYGGGGGGGGGGEYRQGGPGAPGGVQGGVYPQHGGPQGGDRYNRGSNSPFPPSDPRLRGQTSTPPYGESRDPRRDQRDPRDRDPRRRGPPPSGPPERAPAPEYRPTPPQTEVARTNGAAGGAVVEDEPKIRQRPLFCVVCASNNNRSMEAHKVLNEAGLRVISAGTGSAVRLPGPAIDKPNVYRFGTPYDYIYKDLDSKDPKLYTANGLLPMLDRNRKVKLAPEKWQEQRAVLADVVITCEERCYDAVCEDMLARGGEFNRPIHIINVEIKDNPEEAHIAGKSILELCQKIEEARDLDAHIDDILVAHSDKHPHALLHTVTFF</sequence>
<dbReference type="PANTHER" id="PTHR20383">
    <property type="entry name" value="RNA POLYMERASE II SUBUNIT A C-TERMINAL DOMAIN PHOSPHATASE"/>
    <property type="match status" value="1"/>
</dbReference>
<dbReference type="KEGG" id="ccac:CcaHIS019_0112740"/>
<comment type="catalytic activity">
    <reaction evidence="9">
        <text>O-phospho-L-threonyl-[protein] + H2O = L-threonyl-[protein] + phosphate</text>
        <dbReference type="Rhea" id="RHEA:47004"/>
        <dbReference type="Rhea" id="RHEA-COMP:11060"/>
        <dbReference type="Rhea" id="RHEA-COMP:11605"/>
        <dbReference type="ChEBI" id="CHEBI:15377"/>
        <dbReference type="ChEBI" id="CHEBI:30013"/>
        <dbReference type="ChEBI" id="CHEBI:43474"/>
        <dbReference type="ChEBI" id="CHEBI:61977"/>
        <dbReference type="EC" id="3.1.3.16"/>
    </reaction>
</comment>
<feature type="compositionally biased region" description="Pro residues" evidence="10">
    <location>
        <begin position="117"/>
        <end position="136"/>
    </location>
</feature>
<evidence type="ECO:0000256" key="10">
    <source>
        <dbReference type="SAM" id="MobiDB-lite"/>
    </source>
</evidence>
<keyword evidence="12" id="KW-1185">Reference proteome</keyword>
<accession>A0AA48HZY4</accession>
<feature type="compositionally biased region" description="Gly residues" evidence="10">
    <location>
        <begin position="15"/>
        <end position="55"/>
    </location>
</feature>
<name>A0AA48HZY4_9TREE</name>
<keyword evidence="7" id="KW-0539">Nucleus</keyword>
<keyword evidence="4" id="KW-0507">mRNA processing</keyword>
<comment type="similarity">
    <text evidence="2">Belongs to the SSU72 phosphatase family.</text>
</comment>
<dbReference type="EMBL" id="AP028212">
    <property type="protein sequence ID" value="BEI88556.1"/>
    <property type="molecule type" value="Genomic_DNA"/>
</dbReference>
<dbReference type="EC" id="3.1.3.16" evidence="3"/>
<evidence type="ECO:0000256" key="4">
    <source>
        <dbReference type="ARBA" id="ARBA00022664"/>
    </source>
</evidence>
<dbReference type="InterPro" id="IPR006811">
    <property type="entry name" value="RNA_pol_II_suA"/>
</dbReference>
<dbReference type="RefSeq" id="XP_060453822.1">
    <property type="nucleotide sequence ID" value="XM_060596872.1"/>
</dbReference>
<proteinExistence type="inferred from homology"/>
<dbReference type="FunFam" id="3.40.50.2300:FF:000039">
    <property type="entry name" value="RNA polymerase II subunit A C-terminal domain phosphatase"/>
    <property type="match status" value="1"/>
</dbReference>
<dbReference type="GO" id="GO:0005847">
    <property type="term" value="C:mRNA cleavage and polyadenylation specificity factor complex"/>
    <property type="evidence" value="ECO:0007669"/>
    <property type="project" value="UniProtKB-ARBA"/>
</dbReference>
<dbReference type="AlphaFoldDB" id="A0AA48HZY4"/>
<evidence type="ECO:0000256" key="3">
    <source>
        <dbReference type="ARBA" id="ARBA00013081"/>
    </source>
</evidence>
<evidence type="ECO:0000256" key="2">
    <source>
        <dbReference type="ARBA" id="ARBA00008978"/>
    </source>
</evidence>
<dbReference type="GO" id="GO:0008420">
    <property type="term" value="F:RNA polymerase II CTD heptapeptide repeat phosphatase activity"/>
    <property type="evidence" value="ECO:0007669"/>
    <property type="project" value="UniProtKB-ARBA"/>
</dbReference>
<dbReference type="GO" id="GO:0031124">
    <property type="term" value="P:mRNA 3'-end processing"/>
    <property type="evidence" value="ECO:0007669"/>
    <property type="project" value="UniProtKB-ARBA"/>
</dbReference>
<dbReference type="Pfam" id="PF04722">
    <property type="entry name" value="Ssu72"/>
    <property type="match status" value="1"/>
</dbReference>
<evidence type="ECO:0000313" key="12">
    <source>
        <dbReference type="Proteomes" id="UP001233271"/>
    </source>
</evidence>
<protein>
    <recommendedName>
        <fullName evidence="3">protein-serine/threonine phosphatase</fullName>
        <ecNumber evidence="3">3.1.3.16</ecNumber>
    </recommendedName>
</protein>
<comment type="catalytic activity">
    <reaction evidence="8">
        <text>O-phospho-L-seryl-[protein] + H2O = L-seryl-[protein] + phosphate</text>
        <dbReference type="Rhea" id="RHEA:20629"/>
        <dbReference type="Rhea" id="RHEA-COMP:9863"/>
        <dbReference type="Rhea" id="RHEA-COMP:11604"/>
        <dbReference type="ChEBI" id="CHEBI:15377"/>
        <dbReference type="ChEBI" id="CHEBI:29999"/>
        <dbReference type="ChEBI" id="CHEBI:43474"/>
        <dbReference type="ChEBI" id="CHEBI:83421"/>
        <dbReference type="EC" id="3.1.3.16"/>
    </reaction>
</comment>
<comment type="subcellular location">
    <subcellularLocation>
        <location evidence="1">Nucleus</location>
    </subcellularLocation>
</comment>
<evidence type="ECO:0000256" key="7">
    <source>
        <dbReference type="ARBA" id="ARBA00023242"/>
    </source>
</evidence>
<feature type="region of interest" description="Disordered" evidence="10">
    <location>
        <begin position="1"/>
        <end position="154"/>
    </location>
</feature>
<gene>
    <name evidence="11" type="primary">SSU72</name>
    <name evidence="11" type="ORF">CcaverHIS019_0112740</name>
</gene>
<feature type="compositionally biased region" description="Basic and acidic residues" evidence="10">
    <location>
        <begin position="96"/>
        <end position="114"/>
    </location>
</feature>
<evidence type="ECO:0000313" key="11">
    <source>
        <dbReference type="EMBL" id="BEI88556.1"/>
    </source>
</evidence>
<evidence type="ECO:0000256" key="8">
    <source>
        <dbReference type="ARBA" id="ARBA00047761"/>
    </source>
</evidence>
<organism evidence="11 12">
    <name type="scientific">Cutaneotrichosporon cavernicola</name>
    <dbReference type="NCBI Taxonomy" id="279322"/>
    <lineage>
        <taxon>Eukaryota</taxon>
        <taxon>Fungi</taxon>
        <taxon>Dikarya</taxon>
        <taxon>Basidiomycota</taxon>
        <taxon>Agaricomycotina</taxon>
        <taxon>Tremellomycetes</taxon>
        <taxon>Trichosporonales</taxon>
        <taxon>Trichosporonaceae</taxon>
        <taxon>Cutaneotrichosporon</taxon>
    </lineage>
</organism>
<keyword evidence="6" id="KW-0904">Protein phosphatase</keyword>